<dbReference type="AlphaFoldDB" id="R0LEN0"/>
<dbReference type="EMBL" id="KB743438">
    <property type="protein sequence ID" value="EOA98727.1"/>
    <property type="molecule type" value="Genomic_DNA"/>
</dbReference>
<sequence>MSGVGTGIPHHLLTPEKLKPACTALCLPTEQSPEQQLCEAVQVYTVTLVMKSGNFSFPCAAVSVPHAFSITRHVRRAERTGRDGGGLQDKDPCSHSGQENTQDFILIFP</sequence>
<feature type="region of interest" description="Disordered" evidence="1">
    <location>
        <begin position="76"/>
        <end position="104"/>
    </location>
</feature>
<accession>R0LEN0</accession>
<name>R0LEN0_ANAPL</name>
<dbReference type="Proteomes" id="UP000296049">
    <property type="component" value="Unassembled WGS sequence"/>
</dbReference>
<protein>
    <submittedName>
        <fullName evidence="2">Uncharacterized protein</fullName>
    </submittedName>
</protein>
<organism evidence="2 3">
    <name type="scientific">Anas platyrhynchos</name>
    <name type="common">Mallard</name>
    <name type="synonym">Anas boschas</name>
    <dbReference type="NCBI Taxonomy" id="8839"/>
    <lineage>
        <taxon>Eukaryota</taxon>
        <taxon>Metazoa</taxon>
        <taxon>Chordata</taxon>
        <taxon>Craniata</taxon>
        <taxon>Vertebrata</taxon>
        <taxon>Euteleostomi</taxon>
        <taxon>Archelosauria</taxon>
        <taxon>Archosauria</taxon>
        <taxon>Dinosauria</taxon>
        <taxon>Saurischia</taxon>
        <taxon>Theropoda</taxon>
        <taxon>Coelurosauria</taxon>
        <taxon>Aves</taxon>
        <taxon>Neognathae</taxon>
        <taxon>Galloanserae</taxon>
        <taxon>Anseriformes</taxon>
        <taxon>Anatidae</taxon>
        <taxon>Anatinae</taxon>
        <taxon>Anas</taxon>
    </lineage>
</organism>
<reference evidence="3" key="1">
    <citation type="journal article" date="2013" name="Nat. Genet.">
        <title>The duck genome and transcriptome provide insight into an avian influenza virus reservoir species.</title>
        <authorList>
            <person name="Huang Y."/>
            <person name="Li Y."/>
            <person name="Burt D.W."/>
            <person name="Chen H."/>
            <person name="Zhang Y."/>
            <person name="Qian W."/>
            <person name="Kim H."/>
            <person name="Gan S."/>
            <person name="Zhao Y."/>
            <person name="Li J."/>
            <person name="Yi K."/>
            <person name="Feng H."/>
            <person name="Zhu P."/>
            <person name="Li B."/>
            <person name="Liu Q."/>
            <person name="Fairley S."/>
            <person name="Magor K.E."/>
            <person name="Du Z."/>
            <person name="Hu X."/>
            <person name="Goodman L."/>
            <person name="Tafer H."/>
            <person name="Vignal A."/>
            <person name="Lee T."/>
            <person name="Kim K.W."/>
            <person name="Sheng Z."/>
            <person name="An Y."/>
            <person name="Searle S."/>
            <person name="Herrero J."/>
            <person name="Groenen M.A."/>
            <person name="Crooijmans R.P."/>
            <person name="Faraut T."/>
            <person name="Cai Q."/>
            <person name="Webster R.G."/>
            <person name="Aldridge J.R."/>
            <person name="Warren W.C."/>
            <person name="Bartschat S."/>
            <person name="Kehr S."/>
            <person name="Marz M."/>
            <person name="Stadler P.F."/>
            <person name="Smith J."/>
            <person name="Kraus R.H."/>
            <person name="Zhao Y."/>
            <person name="Ren L."/>
            <person name="Fei J."/>
            <person name="Morisson M."/>
            <person name="Kaiser P."/>
            <person name="Griffin D.K."/>
            <person name="Rao M."/>
            <person name="Pitel F."/>
            <person name="Wang J."/>
            <person name="Li N."/>
        </authorList>
    </citation>
    <scope>NUCLEOTIDE SEQUENCE [LARGE SCALE GENOMIC DNA]</scope>
</reference>
<feature type="compositionally biased region" description="Basic and acidic residues" evidence="1">
    <location>
        <begin position="77"/>
        <end position="93"/>
    </location>
</feature>
<evidence type="ECO:0000256" key="1">
    <source>
        <dbReference type="SAM" id="MobiDB-lite"/>
    </source>
</evidence>
<evidence type="ECO:0000313" key="2">
    <source>
        <dbReference type="EMBL" id="EOA98727.1"/>
    </source>
</evidence>
<gene>
    <name evidence="2" type="ORF">Anapl_13675</name>
</gene>
<evidence type="ECO:0000313" key="3">
    <source>
        <dbReference type="Proteomes" id="UP000296049"/>
    </source>
</evidence>
<proteinExistence type="predicted"/>
<keyword evidence="3" id="KW-1185">Reference proteome</keyword>